<dbReference type="EMBL" id="JARBJD010000086">
    <property type="protein sequence ID" value="KAK2953809.1"/>
    <property type="molecule type" value="Genomic_DNA"/>
</dbReference>
<name>A0ABQ9XPZ5_9EUKA</name>
<gene>
    <name evidence="3" type="ORF">BLNAU_11212</name>
</gene>
<accession>A0ABQ9XPZ5</accession>
<reference evidence="3 4" key="1">
    <citation type="journal article" date="2022" name="bioRxiv">
        <title>Genomics of Preaxostyla Flagellates Illuminates Evolutionary Transitions and the Path Towards Mitochondrial Loss.</title>
        <authorList>
            <person name="Novak L.V.F."/>
            <person name="Treitli S.C."/>
            <person name="Pyrih J."/>
            <person name="Halakuc P."/>
            <person name="Pipaliya S.V."/>
            <person name="Vacek V."/>
            <person name="Brzon O."/>
            <person name="Soukal P."/>
            <person name="Eme L."/>
            <person name="Dacks J.B."/>
            <person name="Karnkowska A."/>
            <person name="Elias M."/>
            <person name="Hampl V."/>
        </authorList>
    </citation>
    <scope>NUCLEOTIDE SEQUENCE [LARGE SCALE GENOMIC DNA]</scope>
    <source>
        <strain evidence="3">NAU3</strain>
        <tissue evidence="3">Gut</tissue>
    </source>
</reference>
<dbReference type="Gene3D" id="3.30.420.10">
    <property type="entry name" value="Ribonuclease H-like superfamily/Ribonuclease H"/>
    <property type="match status" value="1"/>
</dbReference>
<dbReference type="PANTHER" id="PTHR19303">
    <property type="entry name" value="TRANSPOSON"/>
    <property type="match status" value="1"/>
</dbReference>
<dbReference type="Pfam" id="PF03184">
    <property type="entry name" value="DDE_1"/>
    <property type="match status" value="1"/>
</dbReference>
<dbReference type="InterPro" id="IPR004875">
    <property type="entry name" value="DDE_SF_endonuclease_dom"/>
</dbReference>
<sequence length="740" mass="82829">MAIRPALRDSPALSVRGTSLLLRDRSLVLGTGPLFSFDFSPDLDARLPQPSSCVFDTLLISSHLVNMSSPGNPSGHTTSRNTNGQQIIGCVVSHSGNHQDGTAMLNPNSPGDFACVNSSFSHCSTETTSEDAPTDKSFTQGDRIENPNTFPIIFTRCTFSHMNSTSNGAAIYIYNYKSLFSINDCHFYRCISTAKWGGGAVRHFADTDWISDFTMNESSFLECNASCGANADGGSLAVSMNHSVGDQPTVKMITALTFPALHFFTFSCSIMQNLGNKGYWESARKDIQARCKEKLGKVLGGRAFTLLSRKHPSTRSECLLFAFDHWPQYYLGKAFCSDVAWIFRSNRQFLWHLRAQRNRRNCGQMVTDRKLTDEQEKELANEIVALANCHKPVGRVGIIKLVKSKHHIVVTQGWVHRFLNRHKTTLKRTIAKPMESSRSRLQKKMIRKYKARLQTSVVGVHPRLLFNCDESLLRKTPSVGTKKVIVKKEATNPRFKESSSKKVTGMLACIPFLGKPVKPLIVVKAEKLDPKVQHEVKKGNIEAITNVSSSGLIQADQYRSWISDQFIPHVRSVRVQQGLLDNTAVLLADNLEIHKTNEIKADLAANNIILFTFPPASSHLTQPCDQLTFTALKQMEKKDSNIHDATTQTHRFSEAALTLASCTDEKKNRLAFKEAGFMIKEKRGKQTVVLNDGRFDAMESSCIPDEEDTKKEKMEDDHNPTFGFVNRPQFPARWTPKFKQ</sequence>
<feature type="region of interest" description="Disordered" evidence="1">
    <location>
        <begin position="705"/>
        <end position="740"/>
    </location>
</feature>
<feature type="compositionally biased region" description="Basic and acidic residues" evidence="1">
    <location>
        <begin position="708"/>
        <end position="719"/>
    </location>
</feature>
<dbReference type="PANTHER" id="PTHR19303:SF57">
    <property type="entry name" value="HTH CENPB-TYPE DOMAIN-CONTAINING PROTEIN"/>
    <property type="match status" value="1"/>
</dbReference>
<dbReference type="InterPro" id="IPR036397">
    <property type="entry name" value="RNaseH_sf"/>
</dbReference>
<dbReference type="Proteomes" id="UP001281761">
    <property type="component" value="Unassembled WGS sequence"/>
</dbReference>
<protein>
    <recommendedName>
        <fullName evidence="2">DDE-1 domain-containing protein</fullName>
    </recommendedName>
</protein>
<proteinExistence type="predicted"/>
<evidence type="ECO:0000256" key="1">
    <source>
        <dbReference type="SAM" id="MobiDB-lite"/>
    </source>
</evidence>
<organism evidence="3 4">
    <name type="scientific">Blattamonas nauphoetae</name>
    <dbReference type="NCBI Taxonomy" id="2049346"/>
    <lineage>
        <taxon>Eukaryota</taxon>
        <taxon>Metamonada</taxon>
        <taxon>Preaxostyla</taxon>
        <taxon>Oxymonadida</taxon>
        <taxon>Blattamonas</taxon>
    </lineage>
</organism>
<keyword evidence="4" id="KW-1185">Reference proteome</keyword>
<feature type="domain" description="DDE-1" evidence="2">
    <location>
        <begin position="501"/>
        <end position="638"/>
    </location>
</feature>
<evidence type="ECO:0000313" key="4">
    <source>
        <dbReference type="Proteomes" id="UP001281761"/>
    </source>
</evidence>
<dbReference type="InterPro" id="IPR050863">
    <property type="entry name" value="CenT-Element_Derived"/>
</dbReference>
<comment type="caution">
    <text evidence="3">The sequence shown here is derived from an EMBL/GenBank/DDBJ whole genome shotgun (WGS) entry which is preliminary data.</text>
</comment>
<evidence type="ECO:0000259" key="2">
    <source>
        <dbReference type="Pfam" id="PF03184"/>
    </source>
</evidence>
<evidence type="ECO:0000313" key="3">
    <source>
        <dbReference type="EMBL" id="KAK2953809.1"/>
    </source>
</evidence>